<dbReference type="Proteomes" id="UP000217154">
    <property type="component" value="Chromosome"/>
</dbReference>
<dbReference type="Pfam" id="PF05069">
    <property type="entry name" value="Phage_tail_S"/>
    <property type="match status" value="1"/>
</dbReference>
<reference evidence="2 3" key="1">
    <citation type="submission" date="2017-09" db="EMBL/GenBank/DDBJ databases">
        <title>The diverse metabolic capabilities of V. boronicumulans make it an excellent choice for continued studies on novel biodegradation.</title>
        <authorList>
            <person name="Sun S."/>
        </authorList>
    </citation>
    <scope>NUCLEOTIDE SEQUENCE [LARGE SCALE GENOMIC DNA]</scope>
    <source>
        <strain evidence="2 3">J1</strain>
    </source>
</reference>
<gene>
    <name evidence="2" type="ORF">CKY39_31280</name>
</gene>
<evidence type="ECO:0000256" key="1">
    <source>
        <dbReference type="SAM" id="MobiDB-lite"/>
    </source>
</evidence>
<accession>A0A250DSY6</accession>
<name>A0A250DSY6_9BURK</name>
<dbReference type="RefSeq" id="WP_095747169.1">
    <property type="nucleotide sequence ID" value="NZ_CP023284.1"/>
</dbReference>
<sequence length="154" mass="17232">MAEELSRLADWVAPLLAGLSVPRRRAAMVQVATYMRRSNAQRIAEQRNPDGSAYEPRKPRLRAKKGSIRRTMFEKLRQARHLKKSATAGSAVLTIGGRSARIALVHQRGLRDKVDWRRPRSPVVKYPQRELLGFTGADVDAITDILLQHITAGG</sequence>
<organism evidence="2 3">
    <name type="scientific">Variovorax boronicumulans</name>
    <dbReference type="NCBI Taxonomy" id="436515"/>
    <lineage>
        <taxon>Bacteria</taxon>
        <taxon>Pseudomonadati</taxon>
        <taxon>Pseudomonadota</taxon>
        <taxon>Betaproteobacteria</taxon>
        <taxon>Burkholderiales</taxon>
        <taxon>Comamonadaceae</taxon>
        <taxon>Variovorax</taxon>
    </lineage>
</organism>
<evidence type="ECO:0000313" key="2">
    <source>
        <dbReference type="EMBL" id="ATA57211.1"/>
    </source>
</evidence>
<feature type="region of interest" description="Disordered" evidence="1">
    <location>
        <begin position="40"/>
        <end position="61"/>
    </location>
</feature>
<dbReference type="AlphaFoldDB" id="A0A250DSY6"/>
<dbReference type="EMBL" id="CP023284">
    <property type="protein sequence ID" value="ATA57211.1"/>
    <property type="molecule type" value="Genomic_DNA"/>
</dbReference>
<proteinExistence type="predicted"/>
<protein>
    <submittedName>
        <fullName evidence="2">Phage virion morphogenesis protein</fullName>
    </submittedName>
</protein>
<dbReference type="KEGG" id="vbo:CKY39_31280"/>
<dbReference type="InterPro" id="IPR006522">
    <property type="entry name" value="Phage_virion_morphogenesis"/>
</dbReference>
<evidence type="ECO:0000313" key="3">
    <source>
        <dbReference type="Proteomes" id="UP000217154"/>
    </source>
</evidence>
<dbReference type="NCBIfam" id="TIGR01635">
    <property type="entry name" value="tail_comp_S"/>
    <property type="match status" value="1"/>
</dbReference>